<dbReference type="PANTHER" id="PTHR10612">
    <property type="entry name" value="APOLIPOPROTEIN D"/>
    <property type="match status" value="1"/>
</dbReference>
<accession>E9GWI4</accession>
<dbReference type="STRING" id="6669.E9GWI4"/>
<dbReference type="GO" id="GO:0005737">
    <property type="term" value="C:cytoplasm"/>
    <property type="evidence" value="ECO:0000318"/>
    <property type="project" value="GO_Central"/>
</dbReference>
<dbReference type="PIRSF" id="PIRSF036893">
    <property type="entry name" value="Lipocalin_ApoD"/>
    <property type="match status" value="1"/>
</dbReference>
<dbReference type="InParanoid" id="E9GWI4"/>
<comment type="similarity">
    <text evidence="1 2">Belongs to the calycin superfamily. Lipocalin family.</text>
</comment>
<feature type="chain" id="PRO_5013434247" description="Lipocalin/cytosolic fatty-acid binding domain-containing protein" evidence="2">
    <location>
        <begin position="26"/>
        <end position="201"/>
    </location>
</feature>
<evidence type="ECO:0000256" key="1">
    <source>
        <dbReference type="ARBA" id="ARBA00006889"/>
    </source>
</evidence>
<dbReference type="InterPro" id="IPR000566">
    <property type="entry name" value="Lipocln_cytosolic_FA-bd_dom"/>
</dbReference>
<dbReference type="GO" id="GO:0000302">
    <property type="term" value="P:response to reactive oxygen species"/>
    <property type="evidence" value="ECO:0000318"/>
    <property type="project" value="GO_Central"/>
</dbReference>
<evidence type="ECO:0000256" key="2">
    <source>
        <dbReference type="PIRNR" id="PIRNR036893"/>
    </source>
</evidence>
<dbReference type="HOGENOM" id="CLU_068449_2_1_1"/>
<evidence type="ECO:0000313" key="5">
    <source>
        <dbReference type="Proteomes" id="UP000000305"/>
    </source>
</evidence>
<evidence type="ECO:0000259" key="3">
    <source>
        <dbReference type="Pfam" id="PF00061"/>
    </source>
</evidence>
<dbReference type="Gene3D" id="2.40.128.20">
    <property type="match status" value="1"/>
</dbReference>
<organism evidence="4 5">
    <name type="scientific">Daphnia pulex</name>
    <name type="common">Water flea</name>
    <dbReference type="NCBI Taxonomy" id="6669"/>
    <lineage>
        <taxon>Eukaryota</taxon>
        <taxon>Metazoa</taxon>
        <taxon>Ecdysozoa</taxon>
        <taxon>Arthropoda</taxon>
        <taxon>Crustacea</taxon>
        <taxon>Branchiopoda</taxon>
        <taxon>Diplostraca</taxon>
        <taxon>Cladocera</taxon>
        <taxon>Anomopoda</taxon>
        <taxon>Daphniidae</taxon>
        <taxon>Daphnia</taxon>
    </lineage>
</organism>
<dbReference type="SUPFAM" id="SSF50814">
    <property type="entry name" value="Lipocalins"/>
    <property type="match status" value="1"/>
</dbReference>
<feature type="domain" description="Lipocalin/cytosolic fatty-acid binding" evidence="3">
    <location>
        <begin position="51"/>
        <end position="196"/>
    </location>
</feature>
<evidence type="ECO:0000313" key="4">
    <source>
        <dbReference type="EMBL" id="EFX76183.1"/>
    </source>
</evidence>
<keyword evidence="5" id="KW-1185">Reference proteome</keyword>
<dbReference type="AlphaFoldDB" id="E9GWI4"/>
<dbReference type="Pfam" id="PF00061">
    <property type="entry name" value="Lipocalin"/>
    <property type="match status" value="1"/>
</dbReference>
<feature type="signal peptide" evidence="2">
    <location>
        <begin position="1"/>
        <end position="25"/>
    </location>
</feature>
<dbReference type="InterPro" id="IPR012674">
    <property type="entry name" value="Calycin"/>
</dbReference>
<dbReference type="Proteomes" id="UP000000305">
    <property type="component" value="Unassembled WGS sequence"/>
</dbReference>
<dbReference type="InterPro" id="IPR022271">
    <property type="entry name" value="Lipocalin_ApoD"/>
</dbReference>
<keyword evidence="2" id="KW-0732">Signal</keyword>
<proteinExistence type="inferred from homology"/>
<dbReference type="PANTHER" id="PTHR10612:SF62">
    <property type="entry name" value="LIPOCALIN_CYTOSOLIC FATTY-ACID BINDING DOMAIN-CONTAINING PROTEIN"/>
    <property type="match status" value="1"/>
</dbReference>
<dbReference type="KEGG" id="dpx:DAPPUDRAFT_306286"/>
<sequence length="201" mass="22488">MAKNLSALMLLAAVLTVEIPSFVLGQIVIPGDCPKYPTQPSFNPAQFITTRWYEISRYPSTFEDDTRCSLIDIRPSKQGALKMSFKGISNIDNAVTIAAGNAYFDYGELSKFLVQMPIVSWNATVDIRFWIIATDYTNYALAWSCDPLCTGYRREQLWLLGKQKTLSDTVMNTVTSKFFTNGPFKASNLVPVVQKDCPSIV</sequence>
<dbReference type="OrthoDB" id="565904at2759"/>
<gene>
    <name evidence="4" type="ORF">DAPPUDRAFT_306286</name>
</gene>
<reference evidence="4 5" key="1">
    <citation type="journal article" date="2011" name="Science">
        <title>The ecoresponsive genome of Daphnia pulex.</title>
        <authorList>
            <person name="Colbourne J.K."/>
            <person name="Pfrender M.E."/>
            <person name="Gilbert D."/>
            <person name="Thomas W.K."/>
            <person name="Tucker A."/>
            <person name="Oakley T.H."/>
            <person name="Tokishita S."/>
            <person name="Aerts A."/>
            <person name="Arnold G.J."/>
            <person name="Basu M.K."/>
            <person name="Bauer D.J."/>
            <person name="Caceres C.E."/>
            <person name="Carmel L."/>
            <person name="Casola C."/>
            <person name="Choi J.H."/>
            <person name="Detter J.C."/>
            <person name="Dong Q."/>
            <person name="Dusheyko S."/>
            <person name="Eads B.D."/>
            <person name="Frohlich T."/>
            <person name="Geiler-Samerotte K.A."/>
            <person name="Gerlach D."/>
            <person name="Hatcher P."/>
            <person name="Jogdeo S."/>
            <person name="Krijgsveld J."/>
            <person name="Kriventseva E.V."/>
            <person name="Kultz D."/>
            <person name="Laforsch C."/>
            <person name="Lindquist E."/>
            <person name="Lopez J."/>
            <person name="Manak J.R."/>
            <person name="Muller J."/>
            <person name="Pangilinan J."/>
            <person name="Patwardhan R.P."/>
            <person name="Pitluck S."/>
            <person name="Pritham E.J."/>
            <person name="Rechtsteiner A."/>
            <person name="Rho M."/>
            <person name="Rogozin I.B."/>
            <person name="Sakarya O."/>
            <person name="Salamov A."/>
            <person name="Schaack S."/>
            <person name="Shapiro H."/>
            <person name="Shiga Y."/>
            <person name="Skalitzky C."/>
            <person name="Smith Z."/>
            <person name="Souvorov A."/>
            <person name="Sung W."/>
            <person name="Tang Z."/>
            <person name="Tsuchiya D."/>
            <person name="Tu H."/>
            <person name="Vos H."/>
            <person name="Wang M."/>
            <person name="Wolf Y.I."/>
            <person name="Yamagata H."/>
            <person name="Yamada T."/>
            <person name="Ye Y."/>
            <person name="Shaw J.R."/>
            <person name="Andrews J."/>
            <person name="Crease T.J."/>
            <person name="Tang H."/>
            <person name="Lucas S.M."/>
            <person name="Robertson H.M."/>
            <person name="Bork P."/>
            <person name="Koonin E.V."/>
            <person name="Zdobnov E.M."/>
            <person name="Grigoriev I.V."/>
            <person name="Lynch M."/>
            <person name="Boore J.L."/>
        </authorList>
    </citation>
    <scope>NUCLEOTIDE SEQUENCE [LARGE SCALE GENOMIC DNA]</scope>
</reference>
<dbReference type="GO" id="GO:0006629">
    <property type="term" value="P:lipid metabolic process"/>
    <property type="evidence" value="ECO:0000318"/>
    <property type="project" value="GO_Central"/>
</dbReference>
<protein>
    <recommendedName>
        <fullName evidence="3">Lipocalin/cytosolic fatty-acid binding domain-containing protein</fullName>
    </recommendedName>
</protein>
<dbReference type="eggNOG" id="KOG4824">
    <property type="taxonomic scope" value="Eukaryota"/>
</dbReference>
<dbReference type="EMBL" id="GL732570">
    <property type="protein sequence ID" value="EFX76183.1"/>
    <property type="molecule type" value="Genomic_DNA"/>
</dbReference>
<name>E9GWI4_DAPPU</name>